<protein>
    <submittedName>
        <fullName evidence="1">Uncharacterized protein</fullName>
    </submittedName>
</protein>
<reference evidence="1" key="1">
    <citation type="submission" date="2015-10" db="EMBL/GenBank/DDBJ databases">
        <authorList>
            <person name="Gilbert D.G."/>
        </authorList>
    </citation>
    <scope>NUCLEOTIDE SEQUENCE</scope>
    <source>
        <strain evidence="1">Phyl III-seqv23</strain>
    </source>
</reference>
<gene>
    <name evidence="1" type="ORF">RUN1985_v1_510010</name>
</gene>
<sequence length="126" mass="14188">MQVVFRTPFFRPIDGEDRETNPGVYGKALARWLAEALAARGITAHDVIPEDFGWVVMVSRDPCLLWYGCGNVEGSTDTWAIFPVAEPSVLQRLFHRVDVDTEAGRLEVHLRALVPTIPQVTDVVWR</sequence>
<dbReference type="EMBL" id="LN899824">
    <property type="protein sequence ID" value="CUV29776.1"/>
    <property type="molecule type" value="Genomic_DNA"/>
</dbReference>
<organism evidence="1">
    <name type="scientific">Ralstonia solanacearum</name>
    <name type="common">Pseudomonas solanacearum</name>
    <dbReference type="NCBI Taxonomy" id="305"/>
    <lineage>
        <taxon>Bacteria</taxon>
        <taxon>Pseudomonadati</taxon>
        <taxon>Pseudomonadota</taxon>
        <taxon>Betaproteobacteria</taxon>
        <taxon>Burkholderiales</taxon>
        <taxon>Burkholderiaceae</taxon>
        <taxon>Ralstonia</taxon>
        <taxon>Ralstonia solanacearum species complex</taxon>
    </lineage>
</organism>
<dbReference type="PATRIC" id="fig|305.107.peg.1173"/>
<accession>A0A0K1ZH88</accession>
<proteinExistence type="predicted"/>
<evidence type="ECO:0000313" key="1">
    <source>
        <dbReference type="EMBL" id="CUV29776.1"/>
    </source>
</evidence>
<dbReference type="AlphaFoldDB" id="A0A0K1ZH88"/>
<name>A0A0K1ZH88_RALSL</name>